<comment type="caution">
    <text evidence="2">The sequence shown here is derived from an EMBL/GenBank/DDBJ whole genome shotgun (WGS) entry which is preliminary data.</text>
</comment>
<dbReference type="Pfam" id="PF10115">
    <property type="entry name" value="HlyU"/>
    <property type="match status" value="1"/>
</dbReference>
<keyword evidence="3" id="KW-1185">Reference proteome</keyword>
<accession>A0ABW5BNM2</accession>
<dbReference type="EMBL" id="JBHUII010000013">
    <property type="protein sequence ID" value="MFD2207767.1"/>
    <property type="molecule type" value="Genomic_DNA"/>
</dbReference>
<evidence type="ECO:0000313" key="3">
    <source>
        <dbReference type="Proteomes" id="UP001597294"/>
    </source>
</evidence>
<gene>
    <name evidence="2" type="ORF">ACFSKO_19305</name>
</gene>
<evidence type="ECO:0000313" key="2">
    <source>
        <dbReference type="EMBL" id="MFD2207767.1"/>
    </source>
</evidence>
<dbReference type="Proteomes" id="UP001597294">
    <property type="component" value="Unassembled WGS sequence"/>
</dbReference>
<organism evidence="2 3">
    <name type="scientific">Kiloniella antarctica</name>
    <dbReference type="NCBI Taxonomy" id="1550907"/>
    <lineage>
        <taxon>Bacteria</taxon>
        <taxon>Pseudomonadati</taxon>
        <taxon>Pseudomonadota</taxon>
        <taxon>Alphaproteobacteria</taxon>
        <taxon>Rhodospirillales</taxon>
        <taxon>Kiloniellaceae</taxon>
        <taxon>Kiloniella</taxon>
    </lineage>
</organism>
<reference evidence="3" key="1">
    <citation type="journal article" date="2019" name="Int. J. Syst. Evol. Microbiol.">
        <title>The Global Catalogue of Microorganisms (GCM) 10K type strain sequencing project: providing services to taxonomists for standard genome sequencing and annotation.</title>
        <authorList>
            <consortium name="The Broad Institute Genomics Platform"/>
            <consortium name="The Broad Institute Genome Sequencing Center for Infectious Disease"/>
            <person name="Wu L."/>
            <person name="Ma J."/>
        </authorList>
    </citation>
    <scope>NUCLEOTIDE SEQUENCE [LARGE SCALE GENOMIC DNA]</scope>
    <source>
        <strain evidence="3">CGMCC 4.7192</strain>
    </source>
</reference>
<dbReference type="RefSeq" id="WP_380254739.1">
    <property type="nucleotide sequence ID" value="NZ_JBHUII010000013.1"/>
</dbReference>
<evidence type="ECO:0000256" key="1">
    <source>
        <dbReference type="SAM" id="MobiDB-lite"/>
    </source>
</evidence>
<sequence>MSFFSKLFGNSKSKEPDTPPEEEPVFYKGYAIRVAPGKADNGQWRLSGYIVKASEEESESDMERFYLRADTFPSREEAVDFSLRKGRQIIDEQGDRLFVDGALSGRA</sequence>
<name>A0ABW5BNM2_9PROT</name>
<dbReference type="InterPro" id="IPR018772">
    <property type="entry name" value="Transcription_activator_HlyU"/>
</dbReference>
<proteinExistence type="predicted"/>
<feature type="region of interest" description="Disordered" evidence="1">
    <location>
        <begin position="1"/>
        <end position="22"/>
    </location>
</feature>
<protein>
    <submittedName>
        <fullName evidence="2">HlyU family transcriptional regulator</fullName>
    </submittedName>
</protein>